<protein>
    <submittedName>
        <fullName evidence="2">Acyl-CoA dehydrogenase</fullName>
    </submittedName>
</protein>
<dbReference type="Gene3D" id="3.30.200.20">
    <property type="entry name" value="Phosphorylase Kinase, domain 1"/>
    <property type="match status" value="1"/>
</dbReference>
<sequence>MSDLPGMDVEALALFMTDNGVVLDGDLNVELISGGRSNLTFKASDESSAWVVRRPPTSGLTPSAHDMAREWSVTQALQVTDVPVARTVAFDPDGITLGAPMTVVEFAPGVVARSQEDIADWSDAQVDSNTCELVCVLARLHQVDFDSVGLSDFGKPTGFIERQVKTWARQWERVKTRELDDVDHLRRALQDAVPSSTASSIVHGDYRVDNVILDKSNVGIVSAVVDWEMSTLGDPLTDVALMCAYRQPVFDVVLGMNAAWTSTRYPSADDLAEMYVRESGRELKHWNFYTALANFKLAVIGEGITHRALNGADASNGASRAAEATREFAAAGLRALNTSTF</sequence>
<dbReference type="Pfam" id="PF01636">
    <property type="entry name" value="APH"/>
    <property type="match status" value="1"/>
</dbReference>
<dbReference type="CDD" id="cd05154">
    <property type="entry name" value="ACAD10_11_N-like"/>
    <property type="match status" value="1"/>
</dbReference>
<accession>A0A177YLY2</accession>
<dbReference type="InterPro" id="IPR011009">
    <property type="entry name" value="Kinase-like_dom_sf"/>
</dbReference>
<dbReference type="SUPFAM" id="SSF56112">
    <property type="entry name" value="Protein kinase-like (PK-like)"/>
    <property type="match status" value="1"/>
</dbReference>
<dbReference type="PANTHER" id="PTHR47829:SF1">
    <property type="entry name" value="HAD FAMILY PHOSPHATASE"/>
    <property type="match status" value="1"/>
</dbReference>
<evidence type="ECO:0000313" key="2">
    <source>
        <dbReference type="EMBL" id="OAK56229.1"/>
    </source>
</evidence>
<reference evidence="2 3" key="1">
    <citation type="submission" date="2016-03" db="EMBL/GenBank/DDBJ databases">
        <title>Genome sequence of Rhodococcus kyotonensis KB10.</title>
        <authorList>
            <person name="Jeong H."/>
            <person name="Hong C.E."/>
            <person name="Jo S.H."/>
            <person name="Park J.M."/>
        </authorList>
    </citation>
    <scope>NUCLEOTIDE SEQUENCE [LARGE SCALE GENOMIC DNA]</scope>
    <source>
        <strain evidence="2 3">KB10</strain>
    </source>
</reference>
<dbReference type="InterPro" id="IPR041726">
    <property type="entry name" value="ACAD10_11_N"/>
</dbReference>
<dbReference type="RefSeq" id="WP_068422438.1">
    <property type="nucleotide sequence ID" value="NZ_LVHI01000005.1"/>
</dbReference>
<dbReference type="PANTHER" id="PTHR47829">
    <property type="entry name" value="HYDROLASE, PUTATIVE (AFU_ORTHOLOGUE AFUA_1G12880)-RELATED"/>
    <property type="match status" value="1"/>
</dbReference>
<organism evidence="2 3">
    <name type="scientific">Rhodococcoides kyotonense</name>
    <dbReference type="NCBI Taxonomy" id="398843"/>
    <lineage>
        <taxon>Bacteria</taxon>
        <taxon>Bacillati</taxon>
        <taxon>Actinomycetota</taxon>
        <taxon>Actinomycetes</taxon>
        <taxon>Mycobacteriales</taxon>
        <taxon>Nocardiaceae</taxon>
        <taxon>Rhodococcoides</taxon>
    </lineage>
</organism>
<proteinExistence type="predicted"/>
<dbReference type="InterPro" id="IPR002575">
    <property type="entry name" value="Aminoglycoside_PTrfase"/>
</dbReference>
<name>A0A177YLY2_9NOCA</name>
<comment type="caution">
    <text evidence="2">The sequence shown here is derived from an EMBL/GenBank/DDBJ whole genome shotgun (WGS) entry which is preliminary data.</text>
</comment>
<dbReference type="InterPro" id="IPR052898">
    <property type="entry name" value="ACAD10-like"/>
</dbReference>
<gene>
    <name evidence="2" type="ORF">A3K89_17290</name>
</gene>
<dbReference type="AlphaFoldDB" id="A0A177YLY2"/>
<dbReference type="Proteomes" id="UP000077519">
    <property type="component" value="Unassembled WGS sequence"/>
</dbReference>
<keyword evidence="3" id="KW-1185">Reference proteome</keyword>
<dbReference type="EMBL" id="LVHI01000005">
    <property type="protein sequence ID" value="OAK56229.1"/>
    <property type="molecule type" value="Genomic_DNA"/>
</dbReference>
<feature type="domain" description="Aminoglycoside phosphotransferase" evidence="1">
    <location>
        <begin position="29"/>
        <end position="260"/>
    </location>
</feature>
<evidence type="ECO:0000259" key="1">
    <source>
        <dbReference type="Pfam" id="PF01636"/>
    </source>
</evidence>
<dbReference type="Gene3D" id="3.90.1200.10">
    <property type="match status" value="1"/>
</dbReference>
<evidence type="ECO:0000313" key="3">
    <source>
        <dbReference type="Proteomes" id="UP000077519"/>
    </source>
</evidence>